<gene>
    <name evidence="3" type="ORF">LC_TR6589_c1_g1_i1_g.22254</name>
</gene>
<organism evidence="3">
    <name type="scientific">Noccaea caerulescens</name>
    <name type="common">Alpine penny-cress</name>
    <name type="synonym">Thlaspi caerulescens</name>
    <dbReference type="NCBI Taxonomy" id="107243"/>
    <lineage>
        <taxon>Eukaryota</taxon>
        <taxon>Viridiplantae</taxon>
        <taxon>Streptophyta</taxon>
        <taxon>Embryophyta</taxon>
        <taxon>Tracheophyta</taxon>
        <taxon>Spermatophyta</taxon>
        <taxon>Magnoliopsida</taxon>
        <taxon>eudicotyledons</taxon>
        <taxon>Gunneridae</taxon>
        <taxon>Pentapetalae</taxon>
        <taxon>rosids</taxon>
        <taxon>malvids</taxon>
        <taxon>Brassicales</taxon>
        <taxon>Brassicaceae</taxon>
        <taxon>Coluteocarpeae</taxon>
        <taxon>Noccaea</taxon>
    </lineage>
</organism>
<name>A0A1J3EH35_NOCCA</name>
<dbReference type="PANTHER" id="PTHR33882:SF11">
    <property type="entry name" value="RPM1-INTERACTING PROTEIN 4 (RIN4) FAMILY PROTEIN"/>
    <property type="match status" value="1"/>
</dbReference>
<dbReference type="InterPro" id="IPR008700">
    <property type="entry name" value="TypeIII_avirulence_cleave"/>
</dbReference>
<reference evidence="3" key="1">
    <citation type="submission" date="2016-07" db="EMBL/GenBank/DDBJ databases">
        <title>De novo transcriptome assembly of four accessions of the metal hyperaccumulator plant Noccaea caerulescens.</title>
        <authorList>
            <person name="Blande D."/>
            <person name="Halimaa P."/>
            <person name="Tervahauta A.I."/>
            <person name="Aarts M.G."/>
            <person name="Karenlampi S.O."/>
        </authorList>
    </citation>
    <scope>NUCLEOTIDE SEQUENCE</scope>
</reference>
<sequence length="98" mass="11423">MEKRRENVGWTPVPQFGGWDQTGPDATNYSVVFSKARANKKQNKAGLRHFSLGSEQELMASARHHHQQLHHRREIQDDDPVMKKKRILTYINCCIRPN</sequence>
<dbReference type="EMBL" id="GEVK01022194">
    <property type="protein sequence ID" value="JAU30638.1"/>
    <property type="molecule type" value="Transcribed_RNA"/>
</dbReference>
<evidence type="ECO:0000259" key="2">
    <source>
        <dbReference type="Pfam" id="PF05627"/>
    </source>
</evidence>
<dbReference type="Pfam" id="PF05627">
    <property type="entry name" value="AvrRpt-cleavage"/>
    <property type="match status" value="1"/>
</dbReference>
<evidence type="ECO:0000313" key="3">
    <source>
        <dbReference type="EMBL" id="JAU30638.1"/>
    </source>
</evidence>
<feature type="domain" description="RIN4 pathogenic type III effector avirulence factor Avr cleavage site" evidence="2">
    <location>
        <begin position="9"/>
        <end position="41"/>
    </location>
</feature>
<dbReference type="AlphaFoldDB" id="A0A1J3EH35"/>
<proteinExistence type="predicted"/>
<evidence type="ECO:0000256" key="1">
    <source>
        <dbReference type="SAM" id="MobiDB-lite"/>
    </source>
</evidence>
<protein>
    <recommendedName>
        <fullName evidence="2">RIN4 pathogenic type III effector avirulence factor Avr cleavage site domain-containing protein</fullName>
    </recommendedName>
</protein>
<dbReference type="PANTHER" id="PTHR33882">
    <property type="entry name" value="PATHOGENIC TYPE III EFFECTOR AVIRULENCE FACTOR AVR AVRRPT-CLEAVAGE: CLEAVAGE SITE PROTEIN"/>
    <property type="match status" value="1"/>
</dbReference>
<feature type="region of interest" description="Disordered" evidence="1">
    <location>
        <begin position="1"/>
        <end position="21"/>
    </location>
</feature>
<accession>A0A1J3EH35</accession>